<accession>A0ABV5E2R6</accession>
<gene>
    <name evidence="1" type="ORF">VSQ78_25855</name>
</gene>
<dbReference type="Proteomes" id="UP001585053">
    <property type="component" value="Unassembled WGS sequence"/>
</dbReference>
<keyword evidence="2" id="KW-1185">Reference proteome</keyword>
<dbReference type="RefSeq" id="WP_376737950.1">
    <property type="nucleotide sequence ID" value="NZ_JAYMRS010000036.1"/>
</dbReference>
<proteinExistence type="predicted"/>
<evidence type="ECO:0000313" key="1">
    <source>
        <dbReference type="EMBL" id="MFB8771134.1"/>
    </source>
</evidence>
<feature type="non-terminal residue" evidence="1">
    <location>
        <position position="46"/>
    </location>
</feature>
<name>A0ABV5E2R6_9ACTN</name>
<protein>
    <submittedName>
        <fullName evidence="1">Cytochrome c biogenesis protein CcdA</fullName>
    </submittedName>
</protein>
<reference evidence="1 2" key="1">
    <citation type="submission" date="2024-01" db="EMBL/GenBank/DDBJ databases">
        <title>Genome mining of biosynthetic gene clusters to explore secondary metabolites of Streptomyces sp.</title>
        <authorList>
            <person name="Baig A."/>
            <person name="Ajitkumar Shintre N."/>
            <person name="Kumar H."/>
            <person name="Anbarasu A."/>
            <person name="Ramaiah S."/>
        </authorList>
    </citation>
    <scope>NUCLEOTIDE SEQUENCE [LARGE SCALE GENOMIC DNA]</scope>
    <source>
        <strain evidence="1 2">A01</strain>
    </source>
</reference>
<organism evidence="1 2">
    <name type="scientific">Nocardiopsis alba</name>
    <dbReference type="NCBI Taxonomy" id="53437"/>
    <lineage>
        <taxon>Bacteria</taxon>
        <taxon>Bacillati</taxon>
        <taxon>Actinomycetota</taxon>
        <taxon>Actinomycetes</taxon>
        <taxon>Streptosporangiales</taxon>
        <taxon>Nocardiopsidaceae</taxon>
        <taxon>Nocardiopsis</taxon>
    </lineage>
</organism>
<sequence>MDAIGTTVLTGSLLLAAPLALLAGLVSFLSPCVLPLVPGYLSYVSG</sequence>
<dbReference type="EMBL" id="JAYMRS010000036">
    <property type="protein sequence ID" value="MFB8771134.1"/>
    <property type="molecule type" value="Genomic_DNA"/>
</dbReference>
<evidence type="ECO:0000313" key="2">
    <source>
        <dbReference type="Proteomes" id="UP001585053"/>
    </source>
</evidence>
<comment type="caution">
    <text evidence="1">The sequence shown here is derived from an EMBL/GenBank/DDBJ whole genome shotgun (WGS) entry which is preliminary data.</text>
</comment>